<feature type="region of interest" description="Disordered" evidence="2">
    <location>
        <begin position="136"/>
        <end position="159"/>
    </location>
</feature>
<dbReference type="InterPro" id="IPR012462">
    <property type="entry name" value="UFSP1/2_DUB_cat"/>
</dbReference>
<proteinExistence type="predicted"/>
<comment type="caution">
    <text evidence="4">The sequence shown here is derived from an EMBL/GenBank/DDBJ whole genome shotgun (WGS) entry which is preliminary data.</text>
</comment>
<dbReference type="Proteomes" id="UP001629113">
    <property type="component" value="Unassembled WGS sequence"/>
</dbReference>
<dbReference type="Gene3D" id="3.90.70.130">
    <property type="match status" value="1"/>
</dbReference>
<dbReference type="SMART" id="SM00355">
    <property type="entry name" value="ZnF_C2H2"/>
    <property type="match status" value="2"/>
</dbReference>
<feature type="compositionally biased region" description="Basic and acidic residues" evidence="2">
    <location>
        <begin position="150"/>
        <end position="159"/>
    </location>
</feature>
<evidence type="ECO:0000256" key="2">
    <source>
        <dbReference type="SAM" id="MobiDB-lite"/>
    </source>
</evidence>
<organism evidence="4 5">
    <name type="scientific">Phlyctema vagabunda</name>
    <dbReference type="NCBI Taxonomy" id="108571"/>
    <lineage>
        <taxon>Eukaryota</taxon>
        <taxon>Fungi</taxon>
        <taxon>Dikarya</taxon>
        <taxon>Ascomycota</taxon>
        <taxon>Pezizomycotina</taxon>
        <taxon>Leotiomycetes</taxon>
        <taxon>Helotiales</taxon>
        <taxon>Dermateaceae</taxon>
        <taxon>Phlyctema</taxon>
    </lineage>
</organism>
<evidence type="ECO:0000313" key="5">
    <source>
        <dbReference type="Proteomes" id="UP001629113"/>
    </source>
</evidence>
<sequence length="489" mass="53924">MEESSVIDCPFCGYTTNNEYQIMLHLETLHSEGESPFIVKDDATVGAAMSNLSGPDRENDDDVQYASCPVEGCGETLLLTDFDGHVQLHDLEDPDAEVELAPTAVATAAGASGSLSEDDARGVAFGTKLSVALRNLDDHEPPSSSSAHSEQQEKAKAAWREMMSMPTSSKANLPASSSSKTARRKLGKAELGPYYNEKQMPPWLVKLLETEDGATKFVNRLEGDGRTRKVKVCENQQSDIIPVIKQLLVQDPLTEYAYLCHPSVKHVSKLKKEGGFCGYRNIQMAASYILGVKSQGHEHFNGHMPTIFEIQEWIETAWDLGINASGRIETGGIRGTRKYIGTPEAQAMFVSLGIACDAQAFRTSKTNGLPADVALLRAVETYFSTGRRGRFETVNCTDLPPLYYQQPGHSMTIIGFEQKRDGSKNLLVFDPMFHDASSVTKHIDRTFTHKSPADLLKAYRRGTKYLKKYKEFETLRLTPPQLTVGRGAS</sequence>
<protein>
    <submittedName>
        <fullName evidence="4">Peptidase family C78</fullName>
    </submittedName>
</protein>
<feature type="domain" description="C2H2-type" evidence="3">
    <location>
        <begin position="66"/>
        <end position="89"/>
    </location>
</feature>
<dbReference type="Pfam" id="PF07910">
    <property type="entry name" value="Peptidase_C78"/>
    <property type="match status" value="1"/>
</dbReference>
<feature type="region of interest" description="Disordered" evidence="2">
    <location>
        <begin position="165"/>
        <end position="184"/>
    </location>
</feature>
<name>A0ABR4PQI1_9HELO</name>
<feature type="domain" description="C2H2-type" evidence="3">
    <location>
        <begin position="7"/>
        <end position="30"/>
    </location>
</feature>
<evidence type="ECO:0000313" key="4">
    <source>
        <dbReference type="EMBL" id="KAL3425624.1"/>
    </source>
</evidence>
<evidence type="ECO:0000259" key="3">
    <source>
        <dbReference type="SMART" id="SM00355"/>
    </source>
</evidence>
<dbReference type="EMBL" id="JBFCZG010000002">
    <property type="protein sequence ID" value="KAL3425624.1"/>
    <property type="molecule type" value="Genomic_DNA"/>
</dbReference>
<keyword evidence="5" id="KW-1185">Reference proteome</keyword>
<reference evidence="4 5" key="1">
    <citation type="submission" date="2024-06" db="EMBL/GenBank/DDBJ databases">
        <title>Complete genome of Phlyctema vagabunda strain 19-DSS-EL-015.</title>
        <authorList>
            <person name="Fiorenzani C."/>
        </authorList>
    </citation>
    <scope>NUCLEOTIDE SEQUENCE [LARGE SCALE GENOMIC DNA]</scope>
    <source>
        <strain evidence="4 5">19-DSS-EL-015</strain>
    </source>
</reference>
<dbReference type="InterPro" id="IPR013087">
    <property type="entry name" value="Znf_C2H2_type"/>
</dbReference>
<evidence type="ECO:0000256" key="1">
    <source>
        <dbReference type="ARBA" id="ARBA00022801"/>
    </source>
</evidence>
<gene>
    <name evidence="4" type="ORF">PVAG01_02415</name>
</gene>
<keyword evidence="1" id="KW-0378">Hydrolase</keyword>
<feature type="compositionally biased region" description="Low complexity" evidence="2">
    <location>
        <begin position="168"/>
        <end position="180"/>
    </location>
</feature>
<accession>A0ABR4PQI1</accession>